<keyword evidence="11" id="KW-0472">Membrane</keyword>
<gene>
    <name evidence="13" type="ORF">FUG_LOCUS397514</name>
</gene>
<keyword evidence="5" id="KW-0812">Transmembrane</keyword>
<dbReference type="CDD" id="cd11061">
    <property type="entry name" value="CYP67-like"/>
    <property type="match status" value="1"/>
</dbReference>
<dbReference type="EMBL" id="CAAKMV010000144">
    <property type="protein sequence ID" value="VIO60381.1"/>
    <property type="molecule type" value="Genomic_DNA"/>
</dbReference>
<evidence type="ECO:0000256" key="6">
    <source>
        <dbReference type="ARBA" id="ARBA00022723"/>
    </source>
</evidence>
<keyword evidence="10" id="KW-0503">Monooxygenase</keyword>
<comment type="subcellular location">
    <subcellularLocation>
        <location evidence="2">Membrane</location>
    </subcellularLocation>
</comment>
<evidence type="ECO:0000256" key="2">
    <source>
        <dbReference type="ARBA" id="ARBA00004370"/>
    </source>
</evidence>
<keyword evidence="9 12" id="KW-0408">Iron</keyword>
<dbReference type="PRINTS" id="PR00463">
    <property type="entry name" value="EP450I"/>
</dbReference>
<evidence type="ECO:0000256" key="7">
    <source>
        <dbReference type="ARBA" id="ARBA00022989"/>
    </source>
</evidence>
<dbReference type="InterPro" id="IPR036396">
    <property type="entry name" value="Cyt_P450_sf"/>
</dbReference>
<dbReference type="InterPro" id="IPR050121">
    <property type="entry name" value="Cytochrome_P450_monoxygenase"/>
</dbReference>
<dbReference type="Gene3D" id="1.10.630.10">
    <property type="entry name" value="Cytochrome P450"/>
    <property type="match status" value="1"/>
</dbReference>
<keyword evidence="4 12" id="KW-0349">Heme</keyword>
<evidence type="ECO:0000256" key="4">
    <source>
        <dbReference type="ARBA" id="ARBA00022617"/>
    </source>
</evidence>
<keyword evidence="6 12" id="KW-0479">Metal-binding</keyword>
<dbReference type="GO" id="GO:0016020">
    <property type="term" value="C:membrane"/>
    <property type="evidence" value="ECO:0007669"/>
    <property type="project" value="UniProtKB-SubCell"/>
</dbReference>
<comment type="similarity">
    <text evidence="3">Belongs to the cytochrome P450 family.</text>
</comment>
<evidence type="ECO:0000256" key="11">
    <source>
        <dbReference type="ARBA" id="ARBA00023136"/>
    </source>
</evidence>
<dbReference type="PANTHER" id="PTHR24305:SF112">
    <property type="entry name" value="L-ORNITHINE-N5-MONOOXYGENASE (EUROFUNG)"/>
    <property type="match status" value="1"/>
</dbReference>
<sequence length="578" mass="66416">MAGPQAYSPSDEQCEVMEPPTMTFSSISLDSAESLAILFFLGVASHVLAFRKGEWDMWTMPFICTWITYQAVTPCALNQLRHMAYFDAMILANKWLFSFLFGMTSSILIYRGFFHRLNKFPGPFVARLSNVYASWLAIKEEHMYLEVQKLHQKYGDIVRIGPQELSIATPSAFRILHANNSPIVKGPFYNVARPCVNLLADRNKKSHAQRRKTWDKAFTAKALRDYEPRVVRYTKQLTEQIEKTKGNPINIGAWINFYTFDIVGDLAFGTSFNYLVNGVKDKFLRDSHDSQVLMGYFRQCTWLFEVFKETPLLNNSWLSFQSWLKQKVEVRRQNKPSEPDVLSWILEEYDSIENPTKDDYLRLCGDAHLIAVAGSDTTSAATSVLLHQLTLHPNVLKKLQAEIDEYQANYEKPDHFSMTKLQYLQACIDESLRLHPVIMSGLQRMTPPEGMQIDDVFIPGDTIFHAPSYTIYRDERCFVRPLEFIPERWTTQPELIIDSSVYAPFSTGRGACAGKQLGLMEMRYVLTEILSKYNMSFAPGTNPEAFIDGLRDCFTLELPELNMIFTPRGEKSHRTVPY</sequence>
<dbReference type="InterPro" id="IPR002401">
    <property type="entry name" value="Cyt_P450_E_grp-I"/>
</dbReference>
<accession>A0A4E9DJY7</accession>
<comment type="cofactor">
    <cofactor evidence="1 12">
        <name>heme</name>
        <dbReference type="ChEBI" id="CHEBI:30413"/>
    </cofactor>
</comment>
<dbReference type="Pfam" id="PF00067">
    <property type="entry name" value="p450"/>
    <property type="match status" value="1"/>
</dbReference>
<dbReference type="AlphaFoldDB" id="A0A4E9DJY7"/>
<keyword evidence="7" id="KW-1133">Transmembrane helix</keyword>
<evidence type="ECO:0000256" key="9">
    <source>
        <dbReference type="ARBA" id="ARBA00023004"/>
    </source>
</evidence>
<dbReference type="GO" id="GO:0005506">
    <property type="term" value="F:iron ion binding"/>
    <property type="evidence" value="ECO:0007669"/>
    <property type="project" value="InterPro"/>
</dbReference>
<evidence type="ECO:0000256" key="10">
    <source>
        <dbReference type="ARBA" id="ARBA00023033"/>
    </source>
</evidence>
<dbReference type="PRINTS" id="PR00385">
    <property type="entry name" value="P450"/>
</dbReference>
<dbReference type="PANTHER" id="PTHR24305">
    <property type="entry name" value="CYTOCHROME P450"/>
    <property type="match status" value="1"/>
</dbReference>
<dbReference type="GO" id="GO:0016705">
    <property type="term" value="F:oxidoreductase activity, acting on paired donors, with incorporation or reduction of molecular oxygen"/>
    <property type="evidence" value="ECO:0007669"/>
    <property type="project" value="InterPro"/>
</dbReference>
<protein>
    <submittedName>
        <fullName evidence="13">Uncharacterized protein</fullName>
    </submittedName>
</protein>
<evidence type="ECO:0000256" key="12">
    <source>
        <dbReference type="PIRSR" id="PIRSR602401-1"/>
    </source>
</evidence>
<evidence type="ECO:0000256" key="8">
    <source>
        <dbReference type="ARBA" id="ARBA00023002"/>
    </source>
</evidence>
<keyword evidence="8" id="KW-0560">Oxidoreductase</keyword>
<proteinExistence type="inferred from homology"/>
<evidence type="ECO:0000256" key="3">
    <source>
        <dbReference type="ARBA" id="ARBA00010617"/>
    </source>
</evidence>
<evidence type="ECO:0000313" key="13">
    <source>
        <dbReference type="EMBL" id="VIO60381.1"/>
    </source>
</evidence>
<name>A0A4E9DJY7_GIBZA</name>
<dbReference type="GO" id="GO:0004497">
    <property type="term" value="F:monooxygenase activity"/>
    <property type="evidence" value="ECO:0007669"/>
    <property type="project" value="UniProtKB-KW"/>
</dbReference>
<dbReference type="SUPFAM" id="SSF48264">
    <property type="entry name" value="Cytochrome P450"/>
    <property type="match status" value="1"/>
</dbReference>
<feature type="binding site" description="axial binding residue" evidence="12">
    <location>
        <position position="512"/>
    </location>
    <ligand>
        <name>heme</name>
        <dbReference type="ChEBI" id="CHEBI:30413"/>
    </ligand>
    <ligandPart>
        <name>Fe</name>
        <dbReference type="ChEBI" id="CHEBI:18248"/>
    </ligandPart>
</feature>
<evidence type="ECO:0000256" key="5">
    <source>
        <dbReference type="ARBA" id="ARBA00022692"/>
    </source>
</evidence>
<organism evidence="13">
    <name type="scientific">Gibberella zeae</name>
    <name type="common">Wheat head blight fungus</name>
    <name type="synonym">Fusarium graminearum</name>
    <dbReference type="NCBI Taxonomy" id="5518"/>
    <lineage>
        <taxon>Eukaryota</taxon>
        <taxon>Fungi</taxon>
        <taxon>Dikarya</taxon>
        <taxon>Ascomycota</taxon>
        <taxon>Pezizomycotina</taxon>
        <taxon>Sordariomycetes</taxon>
        <taxon>Hypocreomycetidae</taxon>
        <taxon>Hypocreales</taxon>
        <taxon>Nectriaceae</taxon>
        <taxon>Fusarium</taxon>
    </lineage>
</organism>
<dbReference type="InterPro" id="IPR001128">
    <property type="entry name" value="Cyt_P450"/>
</dbReference>
<reference evidence="13" key="1">
    <citation type="submission" date="2019-04" db="EMBL/GenBank/DDBJ databases">
        <authorList>
            <person name="Melise S."/>
            <person name="Noan J."/>
            <person name="Okalmin O."/>
        </authorList>
    </citation>
    <scope>NUCLEOTIDE SEQUENCE</scope>
    <source>
        <strain evidence="13">FN9</strain>
    </source>
</reference>
<evidence type="ECO:0000256" key="1">
    <source>
        <dbReference type="ARBA" id="ARBA00001971"/>
    </source>
</evidence>
<dbReference type="GO" id="GO:0020037">
    <property type="term" value="F:heme binding"/>
    <property type="evidence" value="ECO:0007669"/>
    <property type="project" value="InterPro"/>
</dbReference>